<name>A0ABM1ETX9_PRICU</name>
<feature type="compositionally biased region" description="Acidic residues" evidence="5">
    <location>
        <begin position="83"/>
        <end position="102"/>
    </location>
</feature>
<accession>A0ABM1ETX9</accession>
<gene>
    <name evidence="8" type="primary">LOC106815664</name>
</gene>
<feature type="compositionally biased region" description="Polar residues" evidence="5">
    <location>
        <begin position="105"/>
        <end position="115"/>
    </location>
</feature>
<evidence type="ECO:0000313" key="8">
    <source>
        <dbReference type="RefSeq" id="XP_014675650.1"/>
    </source>
</evidence>
<evidence type="ECO:0000256" key="1">
    <source>
        <dbReference type="ARBA" id="ARBA00022723"/>
    </source>
</evidence>
<reference evidence="8" key="1">
    <citation type="submission" date="2025-08" db="UniProtKB">
        <authorList>
            <consortium name="RefSeq"/>
        </authorList>
    </citation>
    <scope>IDENTIFICATION</scope>
</reference>
<keyword evidence="2 4" id="KW-0863">Zinc-finger</keyword>
<dbReference type="SMART" id="SM00355">
    <property type="entry name" value="ZnF_C2H2"/>
    <property type="match status" value="3"/>
</dbReference>
<evidence type="ECO:0000259" key="6">
    <source>
        <dbReference type="PROSITE" id="PS50157"/>
    </source>
</evidence>
<dbReference type="InterPro" id="IPR013087">
    <property type="entry name" value="Znf_C2H2_type"/>
</dbReference>
<dbReference type="Pfam" id="PF00096">
    <property type="entry name" value="zf-C2H2"/>
    <property type="match status" value="3"/>
</dbReference>
<evidence type="ECO:0000256" key="5">
    <source>
        <dbReference type="SAM" id="MobiDB-lite"/>
    </source>
</evidence>
<proteinExistence type="predicted"/>
<dbReference type="Gene3D" id="3.30.160.60">
    <property type="entry name" value="Classic Zinc Finger"/>
    <property type="match status" value="3"/>
</dbReference>
<dbReference type="GeneID" id="106815664"/>
<keyword evidence="3" id="KW-0862">Zinc</keyword>
<dbReference type="InterPro" id="IPR036236">
    <property type="entry name" value="Znf_C2H2_sf"/>
</dbReference>
<dbReference type="PANTHER" id="PTHR23235:SF166">
    <property type="entry name" value="DENDRITIC ARBOR REDUCTION PROTEIN 1"/>
    <property type="match status" value="1"/>
</dbReference>
<evidence type="ECO:0000256" key="3">
    <source>
        <dbReference type="ARBA" id="ARBA00022833"/>
    </source>
</evidence>
<dbReference type="RefSeq" id="XP_014675650.1">
    <property type="nucleotide sequence ID" value="XM_014820164.1"/>
</dbReference>
<evidence type="ECO:0000256" key="4">
    <source>
        <dbReference type="PROSITE-ProRule" id="PRU00042"/>
    </source>
</evidence>
<feature type="region of interest" description="Disordered" evidence="5">
    <location>
        <begin position="81"/>
        <end position="117"/>
    </location>
</feature>
<feature type="domain" description="C2H2-type" evidence="6">
    <location>
        <begin position="429"/>
        <end position="458"/>
    </location>
</feature>
<keyword evidence="7" id="KW-1185">Reference proteome</keyword>
<dbReference type="PANTHER" id="PTHR23235">
    <property type="entry name" value="KRUEPPEL-LIKE TRANSCRIPTION FACTOR"/>
    <property type="match status" value="1"/>
</dbReference>
<feature type="domain" description="C2H2-type" evidence="6">
    <location>
        <begin position="459"/>
        <end position="486"/>
    </location>
</feature>
<dbReference type="PROSITE" id="PS50157">
    <property type="entry name" value="ZINC_FINGER_C2H2_2"/>
    <property type="match status" value="3"/>
</dbReference>
<organism evidence="7 8">
    <name type="scientific">Priapulus caudatus</name>
    <name type="common">Priapulid worm</name>
    <dbReference type="NCBI Taxonomy" id="37621"/>
    <lineage>
        <taxon>Eukaryota</taxon>
        <taxon>Metazoa</taxon>
        <taxon>Ecdysozoa</taxon>
        <taxon>Scalidophora</taxon>
        <taxon>Priapulida</taxon>
        <taxon>Priapulimorpha</taxon>
        <taxon>Priapulimorphida</taxon>
        <taxon>Priapulidae</taxon>
        <taxon>Priapulus</taxon>
    </lineage>
</organism>
<evidence type="ECO:0000313" key="7">
    <source>
        <dbReference type="Proteomes" id="UP000695022"/>
    </source>
</evidence>
<dbReference type="SUPFAM" id="SSF57667">
    <property type="entry name" value="beta-beta-alpha zinc fingers"/>
    <property type="match status" value="2"/>
</dbReference>
<sequence>MDAGVCVHAAGDNEVFDEDRDQIVPDVTAKLTAVKREDQQNTCRFSNATQADRPLIDQFLLASIDSFALKASRRESASLVDEFFNDDEDDEDDDDEEEEFEETSSRNVYAKQSTAEGGATCRKLSHFEPSESLTRTVLTKSLRHPPTEVRKPSPPIGAKDDADVCAKADEMNIQNVWEAIRQSSEAIDDIKLFGEFGKPVMVKMEPNENVSPCSVDSTTMALPPCGYPLNQAVAQSYDFPGEFRLPPLRDALLNDVKLSQIQLEPMGINPFHAYQQQQQQQQHQQTLPGAESLFQTKVKSELVDLGGWLCNPPPAYPLTPPESQPNSPDLAISMVPRHTPPPPYTMAANSGGYSMSSASDCCIVSSSTTDALLESRLRECTTIRYNRRNNPELEKRRIHFCDFPGCRKAYTKSSHLKAHQRIHTGEKPYQCSWESCLWRFARSDELTRHLRKHTGAKPFRCRVCDRSFARSDHLALHNRRHAPKAKGL</sequence>
<keyword evidence="1" id="KW-0479">Metal-binding</keyword>
<evidence type="ECO:0000256" key="2">
    <source>
        <dbReference type="ARBA" id="ARBA00022771"/>
    </source>
</evidence>
<dbReference type="Proteomes" id="UP000695022">
    <property type="component" value="Unplaced"/>
</dbReference>
<dbReference type="PROSITE" id="PS00028">
    <property type="entry name" value="ZINC_FINGER_C2H2_1"/>
    <property type="match status" value="3"/>
</dbReference>
<feature type="domain" description="C2H2-type" evidence="6">
    <location>
        <begin position="399"/>
        <end position="428"/>
    </location>
</feature>
<protein>
    <submittedName>
        <fullName evidence="8">Histone-lysine N-methyltransferase PRDM9-like</fullName>
    </submittedName>
</protein>